<reference evidence="1" key="1">
    <citation type="submission" date="2013-12" db="EMBL/GenBank/DDBJ databases">
        <title>complete sequence of plasmid pHNFP460-1.</title>
        <authorList>
            <person name="Liu J."/>
            <person name="He D."/>
            <person name="Lv L."/>
            <person name="Yang X."/>
        </authorList>
    </citation>
    <scope>NUCLEOTIDE SEQUENCE</scope>
    <source>
        <strain evidence="1">FP460</strain>
        <plasmid evidence="1">pHNFP460-1</plasmid>
    </source>
</reference>
<gene>
    <name evidence="1" type="ORF">pHNFP460_041</name>
</gene>
<proteinExistence type="predicted"/>
<geneLocation type="plasmid" evidence="1">
    <name>pHNFP460-1</name>
</geneLocation>
<sequence>MWESAHLAGRRCRVGISPPCRAPVLCGNPPTLPGAGAVWESAHLAGRRCCVEIRPSS</sequence>
<organism evidence="1">
    <name type="scientific">Escherichia coli</name>
    <dbReference type="NCBI Taxonomy" id="562"/>
    <lineage>
        <taxon>Bacteria</taxon>
        <taxon>Pseudomonadati</taxon>
        <taxon>Pseudomonadota</taxon>
        <taxon>Gammaproteobacteria</taxon>
        <taxon>Enterobacterales</taxon>
        <taxon>Enterobacteriaceae</taxon>
        <taxon>Escherichia</taxon>
    </lineage>
</organism>
<keyword evidence="1" id="KW-0614">Plasmid</keyword>
<accession>A0A097H004</accession>
<dbReference type="EMBL" id="KJ020575">
    <property type="protein sequence ID" value="AIT41487.1"/>
    <property type="molecule type" value="Genomic_DNA"/>
</dbReference>
<name>A0A097H004_ECOLX</name>
<dbReference type="AlphaFoldDB" id="A0A097H004"/>
<evidence type="ECO:0000313" key="1">
    <source>
        <dbReference type="EMBL" id="AIT41487.1"/>
    </source>
</evidence>
<protein>
    <submittedName>
        <fullName evidence="1">Uncharacterized protein</fullName>
    </submittedName>
</protein>